<sequence>MAARFLTTSGTSGVALATASAGVLYSALYTTTGCEERAEKDKNFRIEVHLMDKIQQKSYLETAKEGIPSTLRIMAIDLPTLRKDAFVGECRLAHDKIFVDDVAPPKAIQVETRDEAKKAKDGKKPSTEKLRIAQKALVKSLVQCRSAQSQQKAGVEIMEASVAGLNRFRLRKTHEVGSFKYDPGKYFVENNKDRRKDMDEEIEEADPAELLDFSSYEDELEAPWNQYSWIEEMRLRISGQVPFGAPLERSNRFQRVFLGSAFLSTVPTVSRFWEWPLPKFAKSDPDGLDGRNQTVCRASSKPHAVIANGAALQRVPSSLRLLQKACRKANVPLFVIDDPRVWGGNTHSSLGEALKDMRSTIKNRVIAQALKQHGSSAFTRGRLLGQAETEARWYAKNKAQKAKDLLSGEGRRRRRRAAEQQRDWSRLDANLLEKKLVERGVITKKKAENENQRTYSAAMVEISRRCVDEVSEEGKENEGEKRKESTEA</sequence>
<proteinExistence type="predicted"/>
<name>A0AAD2G4Y7_9STRA</name>
<dbReference type="Proteomes" id="UP001295423">
    <property type="component" value="Unassembled WGS sequence"/>
</dbReference>
<dbReference type="EMBL" id="CAKOGP040002091">
    <property type="protein sequence ID" value="CAJ1961597.1"/>
    <property type="molecule type" value="Genomic_DNA"/>
</dbReference>
<organism evidence="2 3">
    <name type="scientific">Cylindrotheca closterium</name>
    <dbReference type="NCBI Taxonomy" id="2856"/>
    <lineage>
        <taxon>Eukaryota</taxon>
        <taxon>Sar</taxon>
        <taxon>Stramenopiles</taxon>
        <taxon>Ochrophyta</taxon>
        <taxon>Bacillariophyta</taxon>
        <taxon>Bacillariophyceae</taxon>
        <taxon>Bacillariophycidae</taxon>
        <taxon>Bacillariales</taxon>
        <taxon>Bacillariaceae</taxon>
        <taxon>Cylindrotheca</taxon>
    </lineage>
</organism>
<feature type="region of interest" description="Disordered" evidence="1">
    <location>
        <begin position="467"/>
        <end position="488"/>
    </location>
</feature>
<evidence type="ECO:0000256" key="1">
    <source>
        <dbReference type="SAM" id="MobiDB-lite"/>
    </source>
</evidence>
<protein>
    <submittedName>
        <fullName evidence="2">Uncharacterized protein</fullName>
    </submittedName>
</protein>
<keyword evidence="3" id="KW-1185">Reference proteome</keyword>
<dbReference type="AlphaFoldDB" id="A0AAD2G4Y7"/>
<gene>
    <name evidence="2" type="ORF">CYCCA115_LOCUS19276</name>
</gene>
<evidence type="ECO:0000313" key="3">
    <source>
        <dbReference type="Proteomes" id="UP001295423"/>
    </source>
</evidence>
<reference evidence="2" key="1">
    <citation type="submission" date="2023-08" db="EMBL/GenBank/DDBJ databases">
        <authorList>
            <person name="Audoor S."/>
            <person name="Bilcke G."/>
        </authorList>
    </citation>
    <scope>NUCLEOTIDE SEQUENCE</scope>
</reference>
<comment type="caution">
    <text evidence="2">The sequence shown here is derived from an EMBL/GenBank/DDBJ whole genome shotgun (WGS) entry which is preliminary data.</text>
</comment>
<evidence type="ECO:0000313" key="2">
    <source>
        <dbReference type="EMBL" id="CAJ1961597.1"/>
    </source>
</evidence>
<dbReference type="PROSITE" id="PS51257">
    <property type="entry name" value="PROKAR_LIPOPROTEIN"/>
    <property type="match status" value="1"/>
</dbReference>
<accession>A0AAD2G4Y7</accession>